<dbReference type="EMBL" id="SCWA01000004">
    <property type="protein sequence ID" value="TDL98454.1"/>
    <property type="molecule type" value="Genomic_DNA"/>
</dbReference>
<feature type="domain" description="G" evidence="1">
    <location>
        <begin position="24"/>
        <end position="130"/>
    </location>
</feature>
<dbReference type="InterPro" id="IPR006073">
    <property type="entry name" value="GTP-bd"/>
</dbReference>
<reference evidence="2 3" key="1">
    <citation type="submission" date="2019-01" db="EMBL/GenBank/DDBJ databases">
        <title>Draft genome sequences of the type strains of six Macrococcus species.</title>
        <authorList>
            <person name="Mazhar S."/>
            <person name="Altermann E."/>
            <person name="Hill C."/>
            <person name="Mcauliffe O."/>
        </authorList>
    </citation>
    <scope>NUCLEOTIDE SEQUENCE [LARGE SCALE GENOMIC DNA]</scope>
    <source>
        <strain evidence="2 3">CCM4811</strain>
    </source>
</reference>
<protein>
    <recommendedName>
        <fullName evidence="1">G domain-containing protein</fullName>
    </recommendedName>
</protein>
<proteinExistence type="predicted"/>
<sequence>MKMKNHPLVKAYRKFVANRTSHAIGFIGQPDAGKSSLINQLLPKAKAYTGVHTDATLTAQSYLHPVYGELVDFPGVGTEEITLVQYKKIIKTSGIQRFYYILSSKIRETDMDLIKYLAKEGKEIHFVYNKVDALIDVNHSESSELLRHTKNTELKVMLRGVLKEQKDYLFTSALTGEGIETLREQIHKQMEEMYETYLKYYQSEEMKDSYLNYKVNSVFPKLFTPALKEVISHQNYTTLERTIRSHFRVEADDVYDKFHQWPSIEKHVKEIEQQGSTLTKMMDMTKMAQMVRSAFKLKSINPIQAVFSSLVEAGMAQALPAVQAMIHYTNDMREVAKYILDKSTPLYR</sequence>
<evidence type="ECO:0000313" key="2">
    <source>
        <dbReference type="EMBL" id="TDL98454.1"/>
    </source>
</evidence>
<dbReference type="InterPro" id="IPR027417">
    <property type="entry name" value="P-loop_NTPase"/>
</dbReference>
<dbReference type="PANTHER" id="PTHR11649:SF13">
    <property type="entry name" value="ENGB-TYPE G DOMAIN-CONTAINING PROTEIN"/>
    <property type="match status" value="1"/>
</dbReference>
<accession>A0A4R6BF61</accession>
<organism evidence="2 3">
    <name type="scientific">Macrococcus brunensis</name>
    <dbReference type="NCBI Taxonomy" id="198483"/>
    <lineage>
        <taxon>Bacteria</taxon>
        <taxon>Bacillati</taxon>
        <taxon>Bacillota</taxon>
        <taxon>Bacilli</taxon>
        <taxon>Bacillales</taxon>
        <taxon>Staphylococcaceae</taxon>
        <taxon>Macrococcus</taxon>
    </lineage>
</organism>
<dbReference type="SUPFAM" id="SSF52540">
    <property type="entry name" value="P-loop containing nucleoside triphosphate hydrolases"/>
    <property type="match status" value="1"/>
</dbReference>
<evidence type="ECO:0000313" key="3">
    <source>
        <dbReference type="Proteomes" id="UP000295310"/>
    </source>
</evidence>
<dbReference type="PANTHER" id="PTHR11649">
    <property type="entry name" value="MSS1/TRME-RELATED GTP-BINDING PROTEIN"/>
    <property type="match status" value="1"/>
</dbReference>
<name>A0A4R6BF61_9STAP</name>
<dbReference type="Gene3D" id="3.40.50.300">
    <property type="entry name" value="P-loop containing nucleotide triphosphate hydrolases"/>
    <property type="match status" value="1"/>
</dbReference>
<dbReference type="Proteomes" id="UP000295310">
    <property type="component" value="Unassembled WGS sequence"/>
</dbReference>
<dbReference type="CDD" id="cd00882">
    <property type="entry name" value="Ras_like_GTPase"/>
    <property type="match status" value="1"/>
</dbReference>
<keyword evidence="3" id="KW-1185">Reference proteome</keyword>
<evidence type="ECO:0000259" key="1">
    <source>
        <dbReference type="Pfam" id="PF01926"/>
    </source>
</evidence>
<gene>
    <name evidence="2" type="ORF">ERX27_03195</name>
</gene>
<dbReference type="Pfam" id="PF01926">
    <property type="entry name" value="MMR_HSR1"/>
    <property type="match status" value="1"/>
</dbReference>
<dbReference type="AlphaFoldDB" id="A0A4R6BF61"/>
<dbReference type="OrthoDB" id="2416674at2"/>
<comment type="caution">
    <text evidence="2">The sequence shown here is derived from an EMBL/GenBank/DDBJ whole genome shotgun (WGS) entry which is preliminary data.</text>
</comment>
<dbReference type="GO" id="GO:0005525">
    <property type="term" value="F:GTP binding"/>
    <property type="evidence" value="ECO:0007669"/>
    <property type="project" value="InterPro"/>
</dbReference>